<proteinExistence type="predicted"/>
<dbReference type="Pfam" id="PF00378">
    <property type="entry name" value="ECH_1"/>
    <property type="match status" value="1"/>
</dbReference>
<dbReference type="Gene3D" id="1.10.12.10">
    <property type="entry name" value="Lyase 2-enoyl-coa Hydratase, Chain A, domain 2"/>
    <property type="match status" value="1"/>
</dbReference>
<dbReference type="Proteomes" id="UP001328107">
    <property type="component" value="Unassembled WGS sequence"/>
</dbReference>
<dbReference type="SUPFAM" id="SSF52096">
    <property type="entry name" value="ClpP/crotonase"/>
    <property type="match status" value="1"/>
</dbReference>
<dbReference type="PANTHER" id="PTHR43684:SF1">
    <property type="entry name" value="ENOYL-COA DELTA ISOMERASE 2"/>
    <property type="match status" value="1"/>
</dbReference>
<organism evidence="5 6">
    <name type="scientific">Pristionchus mayeri</name>
    <dbReference type="NCBI Taxonomy" id="1317129"/>
    <lineage>
        <taxon>Eukaryota</taxon>
        <taxon>Metazoa</taxon>
        <taxon>Ecdysozoa</taxon>
        <taxon>Nematoda</taxon>
        <taxon>Chromadorea</taxon>
        <taxon>Rhabditida</taxon>
        <taxon>Rhabditina</taxon>
        <taxon>Diplogasteromorpha</taxon>
        <taxon>Diplogasteroidea</taxon>
        <taxon>Neodiplogasteridae</taxon>
        <taxon>Pristionchus</taxon>
    </lineage>
</organism>
<dbReference type="GO" id="GO:0000062">
    <property type="term" value="F:fatty-acyl-CoA binding"/>
    <property type="evidence" value="ECO:0007669"/>
    <property type="project" value="InterPro"/>
</dbReference>
<dbReference type="GO" id="GO:0005777">
    <property type="term" value="C:peroxisome"/>
    <property type="evidence" value="ECO:0007669"/>
    <property type="project" value="UniProtKB-SubCell"/>
</dbReference>
<evidence type="ECO:0000256" key="2">
    <source>
        <dbReference type="ARBA" id="ARBA00023140"/>
    </source>
</evidence>
<dbReference type="EMBL" id="BTRK01000002">
    <property type="protein sequence ID" value="GMR35407.1"/>
    <property type="molecule type" value="Genomic_DNA"/>
</dbReference>
<dbReference type="PANTHER" id="PTHR43684">
    <property type="match status" value="1"/>
</dbReference>
<dbReference type="GO" id="GO:0004165">
    <property type="term" value="F:delta(3)-delta(2)-enoyl-CoA isomerase activity"/>
    <property type="evidence" value="ECO:0007669"/>
    <property type="project" value="UniProtKB-ARBA"/>
</dbReference>
<keyword evidence="3" id="KW-0413">Isomerase</keyword>
<comment type="caution">
    <text evidence="5">The sequence shown here is derived from an EMBL/GenBank/DDBJ whole genome shotgun (WGS) entry which is preliminary data.</text>
</comment>
<evidence type="ECO:0000259" key="4">
    <source>
        <dbReference type="PROSITE" id="PS51228"/>
    </source>
</evidence>
<feature type="domain" description="ACB" evidence="4">
    <location>
        <begin position="26"/>
        <end position="111"/>
    </location>
</feature>
<evidence type="ECO:0000313" key="6">
    <source>
        <dbReference type="Proteomes" id="UP001328107"/>
    </source>
</evidence>
<name>A0AAN4Z6F3_9BILA</name>
<evidence type="ECO:0000256" key="1">
    <source>
        <dbReference type="ARBA" id="ARBA00004275"/>
    </source>
</evidence>
<reference evidence="6" key="1">
    <citation type="submission" date="2022-10" db="EMBL/GenBank/DDBJ databases">
        <title>Genome assembly of Pristionchus species.</title>
        <authorList>
            <person name="Yoshida K."/>
            <person name="Sommer R.J."/>
        </authorList>
    </citation>
    <scope>NUCLEOTIDE SEQUENCE [LARGE SCALE GENOMIC DNA]</scope>
    <source>
        <strain evidence="6">RS5460</strain>
    </source>
</reference>
<dbReference type="InterPro" id="IPR051053">
    <property type="entry name" value="ECH/Chromodomain_protein"/>
</dbReference>
<evidence type="ECO:0000256" key="3">
    <source>
        <dbReference type="ARBA" id="ARBA00023235"/>
    </source>
</evidence>
<dbReference type="Gene3D" id="3.90.226.10">
    <property type="entry name" value="2-enoyl-CoA Hydratase, Chain A, domain 1"/>
    <property type="match status" value="1"/>
</dbReference>
<evidence type="ECO:0000313" key="5">
    <source>
        <dbReference type="EMBL" id="GMR35407.1"/>
    </source>
</evidence>
<dbReference type="Gene3D" id="1.20.80.10">
    <property type="match status" value="1"/>
</dbReference>
<dbReference type="PROSITE" id="PS51228">
    <property type="entry name" value="ACB_2"/>
    <property type="match status" value="1"/>
</dbReference>
<dbReference type="PRINTS" id="PR00689">
    <property type="entry name" value="ACOABINDINGP"/>
</dbReference>
<dbReference type="InterPro" id="IPR029045">
    <property type="entry name" value="ClpP/crotonase-like_dom_sf"/>
</dbReference>
<keyword evidence="2" id="KW-0576">Peroxisome</keyword>
<accession>A0AAN4Z6F3</accession>
<dbReference type="InterPro" id="IPR014748">
    <property type="entry name" value="Enoyl-CoA_hydra_C"/>
</dbReference>
<dbReference type="AlphaFoldDB" id="A0AAN4Z6F3"/>
<dbReference type="InterPro" id="IPR000582">
    <property type="entry name" value="Acyl-CoA-binding_protein"/>
</dbReference>
<keyword evidence="6" id="KW-1185">Reference proteome</keyword>
<dbReference type="CDD" id="cd06558">
    <property type="entry name" value="crotonase-like"/>
    <property type="match status" value="1"/>
</dbReference>
<protein>
    <recommendedName>
        <fullName evidence="4">ACB domain-containing protein</fullName>
    </recommendedName>
</protein>
<dbReference type="Pfam" id="PF00887">
    <property type="entry name" value="ACBP"/>
    <property type="match status" value="1"/>
</dbReference>
<dbReference type="InterPro" id="IPR001753">
    <property type="entry name" value="Enoyl-CoA_hydra/iso"/>
</dbReference>
<dbReference type="InterPro" id="IPR035984">
    <property type="entry name" value="Acyl-CoA-binding_sf"/>
</dbReference>
<dbReference type="SUPFAM" id="SSF47027">
    <property type="entry name" value="Acyl-CoA binding protein"/>
    <property type="match status" value="1"/>
</dbReference>
<sequence>SMLRRALSSVVAKGSATNFTARCFSSQAAFEKAQADLKKLKEEPDNDVKLKIYALFKQASSGDVSGSRPGMMDFVKRAKYDAHAKLKGTTKDDAQKKYIELITSLVGADAAAPEAKSVEGLAPVQGLEVSVKGKIFEIRLNRPAKFNALTLDMYNGITDALYFSSKHKETSVTVMTAAGDFYCSGNDLSNFAKAATASKEEVKEMAEYAGVILQKYTQAYIDHEKPLITLCQGPAVGIAVTVLPLSDMVIVSDKYTCVTPFATLGQSPEAASSYSFPLLMGPVKASEVLLMGRKLKAEEAASLGLVSMVVPHAQFQEKAWKEVEAMSVLPPESLRLNKILLRDIHREALTKANKTECELIVQRWQSKECANAIAAFMTRKKN</sequence>
<feature type="non-terminal residue" evidence="5">
    <location>
        <position position="1"/>
    </location>
</feature>
<gene>
    <name evidence="5" type="ORF">PMAYCL1PPCAC_05602</name>
</gene>
<dbReference type="InterPro" id="IPR014352">
    <property type="entry name" value="FERM/acyl-CoA-bd_prot_sf"/>
</dbReference>
<comment type="subcellular location">
    <subcellularLocation>
        <location evidence="1">Peroxisome</location>
    </subcellularLocation>
</comment>